<reference evidence="3 4" key="1">
    <citation type="journal article" date="2004" name="Nat. Biotechnol.">
        <title>The genome sequence of the anaerobic, sulfate-reducing bacterium Desulfovibrio vulgaris Hildenborough.</title>
        <authorList>
            <person name="Heidelberg J.F."/>
            <person name="Seshadri R."/>
            <person name="Haveman S.A."/>
            <person name="Hemme C.L."/>
            <person name="Paulsen I.T."/>
            <person name="Kolonay J.F."/>
            <person name="Eisen J.A."/>
            <person name="Ward N."/>
            <person name="Methe B."/>
            <person name="Brinkac L.M."/>
            <person name="Daugherty S.C."/>
            <person name="Deboy R.T."/>
            <person name="Dodson R.J."/>
            <person name="Durkin A.S."/>
            <person name="Madupu R."/>
            <person name="Nelson W.C."/>
            <person name="Sullivan S.A."/>
            <person name="Fouts D."/>
            <person name="Haft D.H."/>
            <person name="Selengut J."/>
            <person name="Peterson J.D."/>
            <person name="Davidsen T.M."/>
            <person name="Zafar N."/>
            <person name="Zhou L."/>
            <person name="Radune D."/>
            <person name="Dimitrov G."/>
            <person name="Hance M."/>
            <person name="Tran K."/>
            <person name="Khouri H."/>
            <person name="Gill J."/>
            <person name="Utterback T.R."/>
            <person name="Feldblyum T.V."/>
            <person name="Wall J.D."/>
            <person name="Voordouw G."/>
            <person name="Fraser C.M."/>
        </authorList>
    </citation>
    <scope>NUCLEOTIDE SEQUENCE [LARGE SCALE GENOMIC DNA]</scope>
    <source>
        <strain evidence="4">ATCC 29579 / DSM 644 / NCIMB 8303 / VKM B-1760 / Hildenborough</strain>
        <plasmid evidence="4">pDV</plasmid>
    </source>
</reference>
<dbReference type="Pfam" id="PF09828">
    <property type="entry name" value="ChrB_C"/>
    <property type="match status" value="1"/>
</dbReference>
<dbReference type="OrthoDB" id="9784302at2"/>
<dbReference type="AlphaFoldDB" id="Q72WJ5"/>
<keyword evidence="4" id="KW-1185">Reference proteome</keyword>
<dbReference type="Proteomes" id="UP000002194">
    <property type="component" value="Plasmid pDV"/>
</dbReference>
<dbReference type="HOGENOM" id="CLU_079058_0_0_7"/>
<dbReference type="EnsemblBacteria" id="AAS94465">
    <property type="protein sequence ID" value="AAS94465"/>
    <property type="gene ID" value="DVUA0094"/>
</dbReference>
<evidence type="ECO:0000259" key="2">
    <source>
        <dbReference type="Pfam" id="PF20229"/>
    </source>
</evidence>
<accession>Q72WJ5</accession>
<protein>
    <submittedName>
        <fullName evidence="3">ChrB protein</fullName>
    </submittedName>
</protein>
<name>Q72WJ5_NITV2</name>
<dbReference type="EMBL" id="AE017286">
    <property type="protein sequence ID" value="AAS94465.1"/>
    <property type="molecule type" value="Genomic_DNA"/>
</dbReference>
<keyword evidence="3" id="KW-0614">Plasmid</keyword>
<evidence type="ECO:0000313" key="4">
    <source>
        <dbReference type="Proteomes" id="UP000002194"/>
    </source>
</evidence>
<evidence type="ECO:0000259" key="1">
    <source>
        <dbReference type="Pfam" id="PF09828"/>
    </source>
</evidence>
<dbReference type="Pfam" id="PF20229">
    <property type="entry name" value="ChrB_N"/>
    <property type="match status" value="1"/>
</dbReference>
<dbReference type="InterPro" id="IPR018634">
    <property type="entry name" value="ChrB_C"/>
</dbReference>
<evidence type="ECO:0000313" key="3">
    <source>
        <dbReference type="EMBL" id="AAS94465.1"/>
    </source>
</evidence>
<dbReference type="InterPro" id="IPR046858">
    <property type="entry name" value="ChrB_N"/>
</dbReference>
<sequence>MGKARAAQDGMHHPWLLCIHNIPPRPPYLRAKVARRLAALGAMPVKNSVYVLPDTAPHRDALVWLAQEIEQGGGKAYVCRATFDGLDGGGLSDADIRRLFTEAREADYRSLAGEFQPLVEGLTAPSSADDAAVQQARQWCTQLKARYEAVLALDFFGAQGRGAVEGLLSALDGWLEEQAQGVRPGPGTLDVADYAGRVWATRPGVHVDRIACSWLIRRFIDAGATVMFDPDNAPEGAILFDMVGGDFTHEGPLCTFEVLLRRFGLGADKALAMLGQVVHDIDLDERAPVRPESAGVLALLNGICLGSDDDRRRVENGGRLLDMLYEHFRHAGSA</sequence>
<organism evidence="3 4">
    <name type="scientific">Nitratidesulfovibrio vulgaris (strain ATCC 29579 / DSM 644 / CCUG 34227 / NCIMB 8303 / VKM B-1760 / Hildenborough)</name>
    <name type="common">Desulfovibrio vulgaris</name>
    <dbReference type="NCBI Taxonomy" id="882"/>
    <lineage>
        <taxon>Bacteria</taxon>
        <taxon>Pseudomonadati</taxon>
        <taxon>Thermodesulfobacteriota</taxon>
        <taxon>Desulfovibrionia</taxon>
        <taxon>Desulfovibrionales</taxon>
        <taxon>Desulfovibrionaceae</taxon>
        <taxon>Nitratidesulfovibrio</taxon>
    </lineage>
</organism>
<proteinExistence type="predicted"/>
<dbReference type="KEGG" id="dvu:DVUA0094"/>
<gene>
    <name evidence="3" type="primary">chrB</name>
    <name evidence="3" type="ordered locus">DVUA0094</name>
</gene>
<dbReference type="RefSeq" id="WP_011176672.1">
    <property type="nucleotide sequence ID" value="NC_005863.1"/>
</dbReference>
<feature type="domain" description="ChrB N-terminal" evidence="2">
    <location>
        <begin position="30"/>
        <end position="113"/>
    </location>
</feature>
<geneLocation type="plasmid" evidence="3 4">
    <name>pDV</name>
</geneLocation>
<dbReference type="PATRIC" id="fig|882.5.peg.3174"/>
<feature type="domain" description="ChrB C-terminal" evidence="1">
    <location>
        <begin position="199"/>
        <end position="328"/>
    </location>
</feature>